<gene>
    <name evidence="2" type="ORF">N7456_000273</name>
</gene>
<dbReference type="AlphaFoldDB" id="A0A9W9KRZ3"/>
<evidence type="ECO:0008006" key="4">
    <source>
        <dbReference type="Google" id="ProtNLM"/>
    </source>
</evidence>
<comment type="caution">
    <text evidence="2">The sequence shown here is derived from an EMBL/GenBank/DDBJ whole genome shotgun (WGS) entry which is preliminary data.</text>
</comment>
<accession>A0A9W9KRZ3</accession>
<proteinExistence type="predicted"/>
<reference evidence="2" key="2">
    <citation type="journal article" date="2023" name="IMA Fungus">
        <title>Comparative genomic study of the Penicillium genus elucidates a diverse pangenome and 15 lateral gene transfer events.</title>
        <authorList>
            <person name="Petersen C."/>
            <person name="Sorensen T."/>
            <person name="Nielsen M.R."/>
            <person name="Sondergaard T.E."/>
            <person name="Sorensen J.L."/>
            <person name="Fitzpatrick D.A."/>
            <person name="Frisvad J.C."/>
            <person name="Nielsen K.L."/>
        </authorList>
    </citation>
    <scope>NUCLEOTIDE SEQUENCE</scope>
    <source>
        <strain evidence="2">IBT 30069</strain>
    </source>
</reference>
<keyword evidence="1" id="KW-0732">Signal</keyword>
<feature type="chain" id="PRO_5040773089" description="Secreted protein" evidence="1">
    <location>
        <begin position="22"/>
        <end position="246"/>
    </location>
</feature>
<organism evidence="2 3">
    <name type="scientific">Penicillium angulare</name>
    <dbReference type="NCBI Taxonomy" id="116970"/>
    <lineage>
        <taxon>Eukaryota</taxon>
        <taxon>Fungi</taxon>
        <taxon>Dikarya</taxon>
        <taxon>Ascomycota</taxon>
        <taxon>Pezizomycotina</taxon>
        <taxon>Eurotiomycetes</taxon>
        <taxon>Eurotiomycetidae</taxon>
        <taxon>Eurotiales</taxon>
        <taxon>Aspergillaceae</taxon>
        <taxon>Penicillium</taxon>
    </lineage>
</organism>
<feature type="signal peptide" evidence="1">
    <location>
        <begin position="1"/>
        <end position="21"/>
    </location>
</feature>
<dbReference type="OrthoDB" id="5576763at2759"/>
<sequence>MKFSSLFQVTSLISLFQATQAQAGIEWIISKTPSTGLKDITFPISLQNAPHEQGWFFAQQFKFNGRYQRINDVGYAGLQPLKDSGSSPVIRAVFASFIDGTTTNDKNCAELVDGRQGISCSVDIKATYSNKQLIQIHNTDGTTWVATLIDSVTKARSPIGSWKLPDGAEGIQGSEIGFAEYYPLSNGDHKTCSQIPKTEVVFGNPYNFQDGLMGIVSRPYQIGECYGTSNFQTVKTDDGYKITDGF</sequence>
<evidence type="ECO:0000256" key="1">
    <source>
        <dbReference type="SAM" id="SignalP"/>
    </source>
</evidence>
<name>A0A9W9KRZ3_9EURO</name>
<evidence type="ECO:0000313" key="2">
    <source>
        <dbReference type="EMBL" id="KAJ5115925.1"/>
    </source>
</evidence>
<protein>
    <recommendedName>
        <fullName evidence="4">Secreted protein</fullName>
    </recommendedName>
</protein>
<evidence type="ECO:0000313" key="3">
    <source>
        <dbReference type="Proteomes" id="UP001149165"/>
    </source>
</evidence>
<dbReference type="EMBL" id="JAPQKH010000001">
    <property type="protein sequence ID" value="KAJ5115925.1"/>
    <property type="molecule type" value="Genomic_DNA"/>
</dbReference>
<keyword evidence="3" id="KW-1185">Reference proteome</keyword>
<dbReference type="Proteomes" id="UP001149165">
    <property type="component" value="Unassembled WGS sequence"/>
</dbReference>
<reference evidence="2" key="1">
    <citation type="submission" date="2022-11" db="EMBL/GenBank/DDBJ databases">
        <authorList>
            <person name="Petersen C."/>
        </authorList>
    </citation>
    <scope>NUCLEOTIDE SEQUENCE</scope>
    <source>
        <strain evidence="2">IBT 30069</strain>
    </source>
</reference>